<comment type="caution">
    <text evidence="1">The sequence shown here is derived from an EMBL/GenBank/DDBJ whole genome shotgun (WGS) entry which is preliminary data.</text>
</comment>
<proteinExistence type="predicted"/>
<evidence type="ECO:0000313" key="1">
    <source>
        <dbReference type="EMBL" id="KAK2644465.1"/>
    </source>
</evidence>
<dbReference type="PANTHER" id="PTHR11206">
    <property type="entry name" value="MULTIDRUG RESISTANCE PROTEIN"/>
    <property type="match status" value="1"/>
</dbReference>
<organism evidence="1 2">
    <name type="scientific">Dipteronia dyeriana</name>
    <dbReference type="NCBI Taxonomy" id="168575"/>
    <lineage>
        <taxon>Eukaryota</taxon>
        <taxon>Viridiplantae</taxon>
        <taxon>Streptophyta</taxon>
        <taxon>Embryophyta</taxon>
        <taxon>Tracheophyta</taxon>
        <taxon>Spermatophyta</taxon>
        <taxon>Magnoliopsida</taxon>
        <taxon>eudicotyledons</taxon>
        <taxon>Gunneridae</taxon>
        <taxon>Pentapetalae</taxon>
        <taxon>rosids</taxon>
        <taxon>malvids</taxon>
        <taxon>Sapindales</taxon>
        <taxon>Sapindaceae</taxon>
        <taxon>Hippocastanoideae</taxon>
        <taxon>Acereae</taxon>
        <taxon>Dipteronia</taxon>
    </lineage>
</organism>
<gene>
    <name evidence="1" type="ORF">Ddye_019660</name>
</gene>
<accession>A0AAD9TYC5</accession>
<dbReference type="AlphaFoldDB" id="A0AAD9TYC5"/>
<keyword evidence="2" id="KW-1185">Reference proteome</keyword>
<name>A0AAD9TYC5_9ROSI</name>
<reference evidence="1" key="1">
    <citation type="journal article" date="2023" name="Plant J.">
        <title>Genome sequences and population genomics provide insights into the demographic history, inbreeding, and mutation load of two 'living fossil' tree species of Dipteronia.</title>
        <authorList>
            <person name="Feng Y."/>
            <person name="Comes H.P."/>
            <person name="Chen J."/>
            <person name="Zhu S."/>
            <person name="Lu R."/>
            <person name="Zhang X."/>
            <person name="Li P."/>
            <person name="Qiu J."/>
            <person name="Olsen K.M."/>
            <person name="Qiu Y."/>
        </authorList>
    </citation>
    <scope>NUCLEOTIDE SEQUENCE</scope>
    <source>
        <strain evidence="1">KIB01</strain>
    </source>
</reference>
<protein>
    <submittedName>
        <fullName evidence="1">Uncharacterized protein</fullName>
    </submittedName>
</protein>
<evidence type="ECO:0000313" key="2">
    <source>
        <dbReference type="Proteomes" id="UP001280121"/>
    </source>
</evidence>
<dbReference type="EMBL" id="JANJYI010000006">
    <property type="protein sequence ID" value="KAK2644465.1"/>
    <property type="molecule type" value="Genomic_DNA"/>
</dbReference>
<dbReference type="Proteomes" id="UP001280121">
    <property type="component" value="Unassembled WGS sequence"/>
</dbReference>
<sequence length="126" mass="14206">MGAQCVYILMSDRHKETRKGFNMQAFSGLCEFVKLSAASAVMLCLETWYFQILVLIAGLVDNPELSLDSLAICGHSNQRLLFSFEIANNLIAFQEKLLFPSRKTEKAFYDIISKHREFGTSDACVV</sequence>